<gene>
    <name evidence="1" type="ORF">SAMN05192553_101539</name>
</gene>
<protein>
    <recommendedName>
        <fullName evidence="3">D-alanyl-D-alanine carboxypeptidase</fullName>
    </recommendedName>
</protein>
<evidence type="ECO:0000313" key="2">
    <source>
        <dbReference type="Proteomes" id="UP000199403"/>
    </source>
</evidence>
<dbReference type="Proteomes" id="UP000199403">
    <property type="component" value="Unassembled WGS sequence"/>
</dbReference>
<dbReference type="STRING" id="1416801.SAMN05192553_101539"/>
<accession>A0A1H6TYK5</accession>
<dbReference type="AlphaFoldDB" id="A0A1H6TYK5"/>
<evidence type="ECO:0008006" key="3">
    <source>
        <dbReference type="Google" id="ProtNLM"/>
    </source>
</evidence>
<reference evidence="2" key="1">
    <citation type="submission" date="2016-10" db="EMBL/GenBank/DDBJ databases">
        <authorList>
            <person name="Varghese N."/>
            <person name="Submissions S."/>
        </authorList>
    </citation>
    <scope>NUCLEOTIDE SEQUENCE [LARGE SCALE GENOMIC DNA]</scope>
    <source>
        <strain evidence="2">IBRC-M 10761</strain>
    </source>
</reference>
<sequence>MVVQHLLAEKGLYRGAIDGILGDNTLAALHQIEGMDPRMPNTRKIATMIQLGAKEKGIDGGPVDGLWGTQTQFGFEELAFIFQHGRRRTTWRPEEIVPANRWPKQNTPEFLEFYGNRGENLVTIPAPFVLKIAWDLRLKATKITCHRKVAESLTKVLEDVRDTYGENDINSLRLNYFGGAFNNRPMRGGTLWSTHAWGVALDFDPDRNALRWGRDRAAFAHPVYDEWWRCWEDEGWVSLGRRRNFDWMHVQAAEV</sequence>
<dbReference type="SUPFAM" id="SSF55166">
    <property type="entry name" value="Hedgehog/DD-peptidase"/>
    <property type="match status" value="1"/>
</dbReference>
<name>A0A1H6TYK5_9BACT</name>
<proteinExistence type="predicted"/>
<evidence type="ECO:0000313" key="1">
    <source>
        <dbReference type="EMBL" id="SEI85198.1"/>
    </source>
</evidence>
<organism evidence="1 2">
    <name type="scientific">Cyclobacterium xiamenense</name>
    <dbReference type="NCBI Taxonomy" id="1297121"/>
    <lineage>
        <taxon>Bacteria</taxon>
        <taxon>Pseudomonadati</taxon>
        <taxon>Bacteroidota</taxon>
        <taxon>Cytophagia</taxon>
        <taxon>Cytophagales</taxon>
        <taxon>Cyclobacteriaceae</taxon>
        <taxon>Cyclobacterium</taxon>
    </lineage>
</organism>
<keyword evidence="2" id="KW-1185">Reference proteome</keyword>
<dbReference type="EMBL" id="FNZH01000001">
    <property type="protein sequence ID" value="SEI85198.1"/>
    <property type="molecule type" value="Genomic_DNA"/>
</dbReference>
<dbReference type="InterPro" id="IPR009045">
    <property type="entry name" value="Zn_M74/Hedgehog-like"/>
</dbReference>